<dbReference type="GO" id="GO:0004040">
    <property type="term" value="F:amidase activity"/>
    <property type="evidence" value="ECO:0007669"/>
    <property type="project" value="UniProtKB-EC"/>
</dbReference>
<dbReference type="Pfam" id="PF01425">
    <property type="entry name" value="Amidase"/>
    <property type="match status" value="1"/>
</dbReference>
<dbReference type="EMBL" id="SGUG01000006">
    <property type="protein sequence ID" value="MDG0861968.1"/>
    <property type="molecule type" value="Genomic_DNA"/>
</dbReference>
<keyword evidence="2" id="KW-0378">Hydrolase</keyword>
<evidence type="ECO:0000313" key="3">
    <source>
        <dbReference type="Proteomes" id="UP001152766"/>
    </source>
</evidence>
<dbReference type="PANTHER" id="PTHR11895:SF176">
    <property type="entry name" value="AMIDASE AMID-RELATED"/>
    <property type="match status" value="1"/>
</dbReference>
<dbReference type="InterPro" id="IPR000120">
    <property type="entry name" value="Amidase"/>
</dbReference>
<dbReference type="AlphaFoldDB" id="A0A9X4LKT1"/>
<dbReference type="Proteomes" id="UP001152766">
    <property type="component" value="Unassembled WGS sequence"/>
</dbReference>
<name>A0A9X4LKT1_9BURK</name>
<proteinExistence type="predicted"/>
<dbReference type="NCBIfam" id="NF005460">
    <property type="entry name" value="PRK07056.1"/>
    <property type="match status" value="1"/>
</dbReference>
<organism evidence="2 3">
    <name type="scientific">Pelomonas aquatica</name>
    <dbReference type="NCBI Taxonomy" id="431058"/>
    <lineage>
        <taxon>Bacteria</taxon>
        <taxon>Pseudomonadati</taxon>
        <taxon>Pseudomonadota</taxon>
        <taxon>Betaproteobacteria</taxon>
        <taxon>Burkholderiales</taxon>
        <taxon>Sphaerotilaceae</taxon>
        <taxon>Roseateles</taxon>
    </lineage>
</organism>
<protein>
    <submittedName>
        <fullName evidence="2">Amidase</fullName>
        <ecNumber evidence="2">3.5.1.4</ecNumber>
    </submittedName>
</protein>
<comment type="caution">
    <text evidence="2">The sequence shown here is derived from an EMBL/GenBank/DDBJ whole genome shotgun (WGS) entry which is preliminary data.</text>
</comment>
<accession>A0A9X4LKT1</accession>
<dbReference type="PANTHER" id="PTHR11895">
    <property type="entry name" value="TRANSAMIDASE"/>
    <property type="match status" value="1"/>
</dbReference>
<dbReference type="SUPFAM" id="SSF75304">
    <property type="entry name" value="Amidase signature (AS) enzymes"/>
    <property type="match status" value="1"/>
</dbReference>
<evidence type="ECO:0000313" key="2">
    <source>
        <dbReference type="EMBL" id="MDG0861968.1"/>
    </source>
</evidence>
<dbReference type="InterPro" id="IPR023631">
    <property type="entry name" value="Amidase_dom"/>
</dbReference>
<evidence type="ECO:0000259" key="1">
    <source>
        <dbReference type="Pfam" id="PF01425"/>
    </source>
</evidence>
<dbReference type="EC" id="3.5.1.4" evidence="2"/>
<gene>
    <name evidence="2" type="ORF">EXJ73_05700</name>
</gene>
<dbReference type="Gene3D" id="3.90.1300.10">
    <property type="entry name" value="Amidase signature (AS) domain"/>
    <property type="match status" value="1"/>
</dbReference>
<sequence>MPDDLSRALEGLRSGRLSAAGLLDENLAAARGEACEHAFIRHFPAPRQLAAPDAPLGGLAISVKDLFDVAGQPTTAGSRALADAAPAAADCPAVARLRAAGATLVGHTNLSEFAFSGVGINPRHGTPVNPVTRALDGQRRIPGGSSSGAAVSVAAGAAGAAWAALGSDTGGSIRIPAALHGLVGFKNTARLTPMDGAIPLARSLDTACAITRSARDAVLLHEILSGRPVARLNRPLPDWRLAVARPLLQDGLDAGVAAAFERSLAALRAAGARIVDIDLPALHDLPPPQARGALVAAEAWAWHHELLSRREADYDPRVAWRIRQGERVTPEILQLALAARKRYIASMEASLRDIDAVLSPTVPVVAPLLQPLVDSDEAFFAANALLLRNPGLVNALDGCAISLPCQRPGELPVGLMLWAPALRDDALLNLALILEPLLPTH</sequence>
<dbReference type="RefSeq" id="WP_268149944.1">
    <property type="nucleotide sequence ID" value="NZ_JAPPUW010000008.1"/>
</dbReference>
<feature type="domain" description="Amidase" evidence="1">
    <location>
        <begin position="21"/>
        <end position="428"/>
    </location>
</feature>
<reference evidence="2" key="1">
    <citation type="submission" date="2019-02" db="EMBL/GenBank/DDBJ databases">
        <title>Draft genome of the type strain Pelomonas aquatica CCUG 52575T.</title>
        <authorList>
            <person name="Gomila M."/>
            <person name="Lalucat J."/>
        </authorList>
    </citation>
    <scope>NUCLEOTIDE SEQUENCE</scope>
    <source>
        <strain evidence="2">CCUG 52575</strain>
    </source>
</reference>
<keyword evidence="3" id="KW-1185">Reference proteome</keyword>
<dbReference type="InterPro" id="IPR036928">
    <property type="entry name" value="AS_sf"/>
</dbReference>